<evidence type="ECO:0000259" key="1">
    <source>
        <dbReference type="Pfam" id="PF12680"/>
    </source>
</evidence>
<evidence type="ECO:0000313" key="2">
    <source>
        <dbReference type="EMBL" id="BCJ48304.1"/>
    </source>
</evidence>
<name>A0ABN6CU55_9ACTN</name>
<dbReference type="Pfam" id="PF12680">
    <property type="entry name" value="SnoaL_2"/>
    <property type="match status" value="1"/>
</dbReference>
<dbReference type="Proteomes" id="UP000676967">
    <property type="component" value="Chromosome"/>
</dbReference>
<dbReference type="EMBL" id="AP023356">
    <property type="protein sequence ID" value="BCJ48304.1"/>
    <property type="molecule type" value="Genomic_DNA"/>
</dbReference>
<protein>
    <recommendedName>
        <fullName evidence="1">SnoaL-like domain-containing protein</fullName>
    </recommendedName>
</protein>
<sequence>MPHPEPGGRRTVSGMPEGLAQAHVERFNNAVTSGDWSPFVEALHPDAVMRFVGVPAGPRRGREAIAAAYAAEPPDDTIGIAGVRADGERDVVDFAWSRGGSGTLTLRYLDGQVVELTVTTSMARPRPGR</sequence>
<dbReference type="InterPro" id="IPR032710">
    <property type="entry name" value="NTF2-like_dom_sf"/>
</dbReference>
<dbReference type="InterPro" id="IPR037401">
    <property type="entry name" value="SnoaL-like"/>
</dbReference>
<organism evidence="2 3">
    <name type="scientific">Actinoplanes ianthinogenes</name>
    <dbReference type="NCBI Taxonomy" id="122358"/>
    <lineage>
        <taxon>Bacteria</taxon>
        <taxon>Bacillati</taxon>
        <taxon>Actinomycetota</taxon>
        <taxon>Actinomycetes</taxon>
        <taxon>Micromonosporales</taxon>
        <taxon>Micromonosporaceae</taxon>
        <taxon>Actinoplanes</taxon>
    </lineage>
</organism>
<gene>
    <name evidence="2" type="ORF">Aiant_89610</name>
</gene>
<reference evidence="2 3" key="1">
    <citation type="submission" date="2020-08" db="EMBL/GenBank/DDBJ databases">
        <title>Whole genome shotgun sequence of Actinoplanes ianthinogenes NBRC 13996.</title>
        <authorList>
            <person name="Komaki H."/>
            <person name="Tamura T."/>
        </authorList>
    </citation>
    <scope>NUCLEOTIDE SEQUENCE [LARGE SCALE GENOMIC DNA]</scope>
    <source>
        <strain evidence="2 3">NBRC 13996</strain>
    </source>
</reference>
<evidence type="ECO:0000313" key="3">
    <source>
        <dbReference type="Proteomes" id="UP000676967"/>
    </source>
</evidence>
<keyword evidence="3" id="KW-1185">Reference proteome</keyword>
<dbReference type="Gene3D" id="3.10.450.50">
    <property type="match status" value="1"/>
</dbReference>
<proteinExistence type="predicted"/>
<feature type="domain" description="SnoaL-like" evidence="1">
    <location>
        <begin position="24"/>
        <end position="106"/>
    </location>
</feature>
<accession>A0ABN6CU55</accession>
<dbReference type="SUPFAM" id="SSF54427">
    <property type="entry name" value="NTF2-like"/>
    <property type="match status" value="1"/>
</dbReference>